<evidence type="ECO:0000256" key="6">
    <source>
        <dbReference type="ARBA" id="ARBA00022777"/>
    </source>
</evidence>
<dbReference type="Proteomes" id="UP000600799">
    <property type="component" value="Unassembled WGS sequence"/>
</dbReference>
<dbReference type="Pfam" id="PF05227">
    <property type="entry name" value="CHASE3"/>
    <property type="match status" value="1"/>
</dbReference>
<evidence type="ECO:0000256" key="5">
    <source>
        <dbReference type="ARBA" id="ARBA00022741"/>
    </source>
</evidence>
<proteinExistence type="predicted"/>
<dbReference type="InterPro" id="IPR007891">
    <property type="entry name" value="CHASE3"/>
</dbReference>
<dbReference type="Pfam" id="PF07536">
    <property type="entry name" value="HWE_HK"/>
    <property type="match status" value="1"/>
</dbReference>
<keyword evidence="3" id="KW-0597">Phosphoprotein</keyword>
<evidence type="ECO:0000256" key="8">
    <source>
        <dbReference type="SAM" id="Phobius"/>
    </source>
</evidence>
<keyword evidence="5" id="KW-0547">Nucleotide-binding</keyword>
<comment type="caution">
    <text evidence="10">The sequence shown here is derived from an EMBL/GenBank/DDBJ whole genome shotgun (WGS) entry which is preliminary data.</text>
</comment>
<sequence>MNRENESRPQELRLHWWQRAPRVPTLALFAVVALALIGTFSLIIATVEAERTQREQATRTSGILASLDEIVRATMSGETGQRGYFITSDTRYLEPYREGQGRYAAGMRALRERMGTELPPEQASLLAEIARLGDAKWAEMAGVVDLVEQRRIPDAHARLLSDEGQLAMNGLRKAVAKLEDIERVRLDAAAQRAANAEARILPSLAALFVVIVCALALGLWQAIRKAEAEALAEGAAAIAEARDRADLLAKELNHRVKNLFAVILAIVKMSARGDAAAAPAVDRIAKRIHALVTAHEVTQGSGKDQTVDLAELIGKVIAPYRSSSERCELDGGTVNLPGKHAVPLGLVLHELATNAVKYGAWSAPGGLLRIRWDREDTRAKLVWEEIGVSETASPAEPGREGFGSALIRSSERQLGGTIVRRFEPRGIVVEMDFTLEGGA</sequence>
<dbReference type="CDD" id="cd19410">
    <property type="entry name" value="HK9-like_sensor"/>
    <property type="match status" value="1"/>
</dbReference>
<feature type="transmembrane region" description="Helical" evidence="8">
    <location>
        <begin position="26"/>
        <end position="47"/>
    </location>
</feature>
<reference evidence="10 11" key="1">
    <citation type="submission" date="2020-11" db="EMBL/GenBank/DDBJ databases">
        <title>The genome sequence of Novosphingobium sp. 1Y9A.</title>
        <authorList>
            <person name="Liu Y."/>
        </authorList>
    </citation>
    <scope>NUCLEOTIDE SEQUENCE [LARGE SCALE GENOMIC DNA]</scope>
    <source>
        <strain evidence="10 11">1Y9A</strain>
    </source>
</reference>
<dbReference type="SMART" id="SM00911">
    <property type="entry name" value="HWE_HK"/>
    <property type="match status" value="1"/>
</dbReference>
<comment type="catalytic activity">
    <reaction evidence="1">
        <text>ATP + protein L-histidine = ADP + protein N-phospho-L-histidine.</text>
        <dbReference type="EC" id="2.7.13.3"/>
    </reaction>
</comment>
<gene>
    <name evidence="10" type="ORF">I2488_05075</name>
</gene>
<dbReference type="SUPFAM" id="SSF55874">
    <property type="entry name" value="ATPase domain of HSP90 chaperone/DNA topoisomerase II/histidine kinase"/>
    <property type="match status" value="1"/>
</dbReference>
<organism evidence="10 11">
    <name type="scientific">Novosphingobium jiangmenense</name>
    <dbReference type="NCBI Taxonomy" id="2791981"/>
    <lineage>
        <taxon>Bacteria</taxon>
        <taxon>Pseudomonadati</taxon>
        <taxon>Pseudomonadota</taxon>
        <taxon>Alphaproteobacteria</taxon>
        <taxon>Sphingomonadales</taxon>
        <taxon>Sphingomonadaceae</taxon>
        <taxon>Novosphingobium</taxon>
    </lineage>
</organism>
<keyword evidence="4" id="KW-0808">Transferase</keyword>
<dbReference type="EMBL" id="JADQDC010000003">
    <property type="protein sequence ID" value="MBF9150367.1"/>
    <property type="molecule type" value="Genomic_DNA"/>
</dbReference>
<dbReference type="PANTHER" id="PTHR41523">
    <property type="entry name" value="TWO-COMPONENT SYSTEM SENSOR PROTEIN"/>
    <property type="match status" value="1"/>
</dbReference>
<protein>
    <recommendedName>
        <fullName evidence="2">histidine kinase</fullName>
        <ecNumber evidence="2">2.7.13.3</ecNumber>
    </recommendedName>
</protein>
<dbReference type="RefSeq" id="WP_196274739.1">
    <property type="nucleotide sequence ID" value="NZ_JADQDC010000003.1"/>
</dbReference>
<evidence type="ECO:0000256" key="3">
    <source>
        <dbReference type="ARBA" id="ARBA00022553"/>
    </source>
</evidence>
<accession>A0ABS0HDN7</accession>
<keyword evidence="6" id="KW-0418">Kinase</keyword>
<evidence type="ECO:0000313" key="11">
    <source>
        <dbReference type="Proteomes" id="UP000600799"/>
    </source>
</evidence>
<keyword evidence="11" id="KW-1185">Reference proteome</keyword>
<evidence type="ECO:0000256" key="4">
    <source>
        <dbReference type="ARBA" id="ARBA00022679"/>
    </source>
</evidence>
<dbReference type="Gene3D" id="3.30.565.10">
    <property type="entry name" value="Histidine kinase-like ATPase, C-terminal domain"/>
    <property type="match status" value="1"/>
</dbReference>
<evidence type="ECO:0000256" key="2">
    <source>
        <dbReference type="ARBA" id="ARBA00012438"/>
    </source>
</evidence>
<evidence type="ECO:0000256" key="7">
    <source>
        <dbReference type="ARBA" id="ARBA00022840"/>
    </source>
</evidence>
<dbReference type="PANTHER" id="PTHR41523:SF7">
    <property type="entry name" value="HISTIDINE KINASE"/>
    <property type="match status" value="1"/>
</dbReference>
<evidence type="ECO:0000256" key="1">
    <source>
        <dbReference type="ARBA" id="ARBA00000085"/>
    </source>
</evidence>
<keyword evidence="8" id="KW-0472">Membrane</keyword>
<name>A0ABS0HDN7_9SPHN</name>
<evidence type="ECO:0000259" key="9">
    <source>
        <dbReference type="SMART" id="SM00911"/>
    </source>
</evidence>
<keyword evidence="7" id="KW-0067">ATP-binding</keyword>
<feature type="domain" description="Signal transduction histidine kinase HWE region" evidence="9">
    <location>
        <begin position="251"/>
        <end position="333"/>
    </location>
</feature>
<keyword evidence="8" id="KW-0812">Transmembrane</keyword>
<dbReference type="EC" id="2.7.13.3" evidence="2"/>
<dbReference type="InterPro" id="IPR011102">
    <property type="entry name" value="Sig_transdc_His_kinase_HWE"/>
</dbReference>
<feature type="transmembrane region" description="Helical" evidence="8">
    <location>
        <begin position="200"/>
        <end position="220"/>
    </location>
</feature>
<dbReference type="InterPro" id="IPR036890">
    <property type="entry name" value="HATPase_C_sf"/>
</dbReference>
<evidence type="ECO:0000313" key="10">
    <source>
        <dbReference type="EMBL" id="MBF9150367.1"/>
    </source>
</evidence>
<keyword evidence="8" id="KW-1133">Transmembrane helix</keyword>